<gene>
    <name evidence="1" type="ORF">ACFSJU_17985</name>
</gene>
<proteinExistence type="predicted"/>
<reference evidence="2" key="1">
    <citation type="journal article" date="2019" name="Int. J. Syst. Evol. Microbiol.">
        <title>The Global Catalogue of Microorganisms (GCM) 10K type strain sequencing project: providing services to taxonomists for standard genome sequencing and annotation.</title>
        <authorList>
            <consortium name="The Broad Institute Genomics Platform"/>
            <consortium name="The Broad Institute Genome Sequencing Center for Infectious Disease"/>
            <person name="Wu L."/>
            <person name="Ma J."/>
        </authorList>
    </citation>
    <scope>NUCLEOTIDE SEQUENCE [LARGE SCALE GENOMIC DNA]</scope>
    <source>
        <strain evidence="2">KCTC 42217</strain>
    </source>
</reference>
<evidence type="ECO:0000313" key="2">
    <source>
        <dbReference type="Proteomes" id="UP001597387"/>
    </source>
</evidence>
<dbReference type="Pfam" id="PF08922">
    <property type="entry name" value="DUF1905"/>
    <property type="match status" value="1"/>
</dbReference>
<dbReference type="InterPro" id="IPR015018">
    <property type="entry name" value="DUF1905"/>
</dbReference>
<organism evidence="1 2">
    <name type="scientific">Paradesertivirga mongoliensis</name>
    <dbReference type="NCBI Taxonomy" id="2100740"/>
    <lineage>
        <taxon>Bacteria</taxon>
        <taxon>Pseudomonadati</taxon>
        <taxon>Bacteroidota</taxon>
        <taxon>Sphingobacteriia</taxon>
        <taxon>Sphingobacteriales</taxon>
        <taxon>Sphingobacteriaceae</taxon>
        <taxon>Paradesertivirga</taxon>
    </lineage>
</organism>
<comment type="caution">
    <text evidence="1">The sequence shown here is derived from an EMBL/GenBank/DDBJ whole genome shotgun (WGS) entry which is preliminary data.</text>
</comment>
<accession>A0ABW4ZR93</accession>
<evidence type="ECO:0000313" key="1">
    <source>
        <dbReference type="EMBL" id="MFD2164305.1"/>
    </source>
</evidence>
<dbReference type="InterPro" id="IPR037079">
    <property type="entry name" value="AF2212/PG0164-like_sf"/>
</dbReference>
<dbReference type="EMBL" id="JBHUHZ010000003">
    <property type="protein sequence ID" value="MFD2164305.1"/>
    <property type="molecule type" value="Genomic_DNA"/>
</dbReference>
<dbReference type="SUPFAM" id="SSF141694">
    <property type="entry name" value="AF2212/PG0164-like"/>
    <property type="match status" value="1"/>
</dbReference>
<name>A0ABW4ZR93_9SPHI</name>
<dbReference type="RefSeq" id="WP_255904146.1">
    <property type="nucleotide sequence ID" value="NZ_JAFMZO010000004.1"/>
</dbReference>
<dbReference type="Pfam" id="PF13376">
    <property type="entry name" value="OmdA"/>
    <property type="match status" value="1"/>
</dbReference>
<sequence>MVDYTTVILKFAEQGEKTGWTYIDVPADVAQQLQPGNKKSFRVKGVLDSFKFSGIALLPMGEGNFIMALNADIRKGIRKSEGAMLHVQLEVDHDYTVEPPPELMECLNEDPGSLEYYFSLPKSHRDYFIKWIDSAKTETTRTNRMVQTVNAMANRWDYGQMIRAGRKIRNE</sequence>
<keyword evidence="2" id="KW-1185">Reference proteome</keyword>
<dbReference type="Proteomes" id="UP001597387">
    <property type="component" value="Unassembled WGS sequence"/>
</dbReference>
<dbReference type="Gene3D" id="2.40.30.100">
    <property type="entry name" value="AF2212/PG0164-like"/>
    <property type="match status" value="1"/>
</dbReference>
<protein>
    <submittedName>
        <fullName evidence="1">YdeI/OmpD-associated family protein</fullName>
    </submittedName>
</protein>